<dbReference type="Proteomes" id="UP000272010">
    <property type="component" value="Chromosome"/>
</dbReference>
<organism evidence="2 3">
    <name type="scientific">Paracoccus yeei</name>
    <dbReference type="NCBI Taxonomy" id="147645"/>
    <lineage>
        <taxon>Bacteria</taxon>
        <taxon>Pseudomonadati</taxon>
        <taxon>Pseudomonadota</taxon>
        <taxon>Alphaproteobacteria</taxon>
        <taxon>Rhodobacterales</taxon>
        <taxon>Paracoccaceae</taxon>
        <taxon>Paracoccus</taxon>
    </lineage>
</organism>
<dbReference type="RefSeq" id="WP_158594970.1">
    <property type="nucleotide sequence ID" value="NZ_CP031078.1"/>
</dbReference>
<proteinExistence type="predicted"/>
<protein>
    <submittedName>
        <fullName evidence="2">Uncharacterized protein</fullName>
    </submittedName>
</protein>
<evidence type="ECO:0000313" key="2">
    <source>
        <dbReference type="EMBL" id="AYF00813.1"/>
    </source>
</evidence>
<evidence type="ECO:0000256" key="1">
    <source>
        <dbReference type="SAM" id="Phobius"/>
    </source>
</evidence>
<keyword evidence="1" id="KW-1133">Transmembrane helix</keyword>
<reference evidence="3" key="1">
    <citation type="submission" date="2018-07" db="EMBL/GenBank/DDBJ databases">
        <title>Genome Structure of the Opportunistic Pathogen Paracoccus yeei (Alphaproteobacteria) and Identification of Putative Virulence Factors.</title>
        <authorList>
            <person name="Lasek R."/>
            <person name="Szuplewska M."/>
            <person name="Mitura M."/>
            <person name="Decewicz P."/>
            <person name="Chmielowska C."/>
            <person name="Pawlot A."/>
            <person name="Sentkowska D."/>
            <person name="Czarnecki J."/>
            <person name="Bartosik D."/>
        </authorList>
    </citation>
    <scope>NUCLEOTIDE SEQUENCE [LARGE SCALE GENOMIC DNA]</scope>
    <source>
        <strain evidence="3">CCUG 32053</strain>
    </source>
</reference>
<dbReference type="AlphaFoldDB" id="A0A386UJF7"/>
<keyword evidence="1" id="KW-0472">Membrane</keyword>
<dbReference type="EMBL" id="CP031078">
    <property type="protein sequence ID" value="AYF00813.1"/>
    <property type="molecule type" value="Genomic_DNA"/>
</dbReference>
<sequence length="45" mass="4641">MSNRIFIALAVIMLAIVVLYAVMPSGGDGTAPAQDSGNPHAIDQD</sequence>
<gene>
    <name evidence="2" type="ORF">PY32053_01155</name>
</gene>
<keyword evidence="1" id="KW-0812">Transmembrane</keyword>
<evidence type="ECO:0000313" key="3">
    <source>
        <dbReference type="Proteomes" id="UP000272010"/>
    </source>
</evidence>
<feature type="transmembrane region" description="Helical" evidence="1">
    <location>
        <begin position="5"/>
        <end position="23"/>
    </location>
</feature>
<name>A0A386UJF7_9RHOB</name>
<accession>A0A386UJF7</accession>